<reference evidence="1 2" key="1">
    <citation type="journal article" date="2019" name="Sci. Rep.">
        <title>Orb-weaving spider Araneus ventricosus genome elucidates the spidroin gene catalogue.</title>
        <authorList>
            <person name="Kono N."/>
            <person name="Nakamura H."/>
            <person name="Ohtoshi R."/>
            <person name="Moran D.A.P."/>
            <person name="Shinohara A."/>
            <person name="Yoshida Y."/>
            <person name="Fujiwara M."/>
            <person name="Mori M."/>
            <person name="Tomita M."/>
            <person name="Arakawa K."/>
        </authorList>
    </citation>
    <scope>NUCLEOTIDE SEQUENCE [LARGE SCALE GENOMIC DNA]</scope>
</reference>
<evidence type="ECO:0000313" key="1">
    <source>
        <dbReference type="EMBL" id="GBN46448.1"/>
    </source>
</evidence>
<dbReference type="EMBL" id="BGPR01010491">
    <property type="protein sequence ID" value="GBN46448.1"/>
    <property type="molecule type" value="Genomic_DNA"/>
</dbReference>
<sequence length="106" mass="12171">MSSMFAFPPPFSREFEKNSTPLHILHGEKRLDFSPASTTGAISTTFVTHAGLLPLDMSTRFACSPPPSIFDRDRKNATLLYIRYGEKYEIIPQTHHWIDFDNFCFI</sequence>
<name>A0A4Y2P3J7_ARAVE</name>
<gene>
    <name evidence="1" type="ORF">AVEN_154866_1</name>
</gene>
<dbReference type="AlphaFoldDB" id="A0A4Y2P3J7"/>
<comment type="caution">
    <text evidence="1">The sequence shown here is derived from an EMBL/GenBank/DDBJ whole genome shotgun (WGS) entry which is preliminary data.</text>
</comment>
<dbReference type="Proteomes" id="UP000499080">
    <property type="component" value="Unassembled WGS sequence"/>
</dbReference>
<evidence type="ECO:0000313" key="2">
    <source>
        <dbReference type="Proteomes" id="UP000499080"/>
    </source>
</evidence>
<proteinExistence type="predicted"/>
<keyword evidence="2" id="KW-1185">Reference proteome</keyword>
<protein>
    <submittedName>
        <fullName evidence="1">Uncharacterized protein</fullName>
    </submittedName>
</protein>
<organism evidence="1 2">
    <name type="scientific">Araneus ventricosus</name>
    <name type="common">Orbweaver spider</name>
    <name type="synonym">Epeira ventricosa</name>
    <dbReference type="NCBI Taxonomy" id="182803"/>
    <lineage>
        <taxon>Eukaryota</taxon>
        <taxon>Metazoa</taxon>
        <taxon>Ecdysozoa</taxon>
        <taxon>Arthropoda</taxon>
        <taxon>Chelicerata</taxon>
        <taxon>Arachnida</taxon>
        <taxon>Araneae</taxon>
        <taxon>Araneomorphae</taxon>
        <taxon>Entelegynae</taxon>
        <taxon>Araneoidea</taxon>
        <taxon>Araneidae</taxon>
        <taxon>Araneus</taxon>
    </lineage>
</organism>
<accession>A0A4Y2P3J7</accession>